<evidence type="ECO:0000256" key="1">
    <source>
        <dbReference type="SAM" id="MobiDB-lite"/>
    </source>
</evidence>
<evidence type="ECO:0000313" key="2">
    <source>
        <dbReference type="EMBL" id="HGZ59956.1"/>
    </source>
</evidence>
<gene>
    <name evidence="2" type="ORF">ENW83_01950</name>
</gene>
<feature type="compositionally biased region" description="Basic and acidic residues" evidence="1">
    <location>
        <begin position="53"/>
        <end position="68"/>
    </location>
</feature>
<feature type="region of interest" description="Disordered" evidence="1">
    <location>
        <begin position="42"/>
        <end position="73"/>
    </location>
</feature>
<organism evidence="2">
    <name type="scientific">Fervidicoccus fontis</name>
    <dbReference type="NCBI Taxonomy" id="683846"/>
    <lineage>
        <taxon>Archaea</taxon>
        <taxon>Thermoproteota</taxon>
        <taxon>Thermoprotei</taxon>
        <taxon>Fervidicoccales</taxon>
        <taxon>Fervidicoccaceae</taxon>
        <taxon>Fervidicoccus</taxon>
    </lineage>
</organism>
<reference evidence="2" key="1">
    <citation type="journal article" date="2020" name="mSystems">
        <title>Genome- and Community-Level Interaction Insights into Carbon Utilization and Element Cycling Functions of Hydrothermarchaeota in Hydrothermal Sediment.</title>
        <authorList>
            <person name="Zhou Z."/>
            <person name="Liu Y."/>
            <person name="Xu W."/>
            <person name="Pan J."/>
            <person name="Luo Z.H."/>
            <person name="Li M."/>
        </authorList>
    </citation>
    <scope>NUCLEOTIDE SEQUENCE [LARGE SCALE GENOMIC DNA]</scope>
    <source>
        <strain evidence="2">SpSt-885</strain>
    </source>
</reference>
<protein>
    <submittedName>
        <fullName evidence="2">Transposase</fullName>
    </submittedName>
</protein>
<proteinExistence type="predicted"/>
<dbReference type="AlphaFoldDB" id="A0A7J3SK41"/>
<comment type="caution">
    <text evidence="2">The sequence shown here is derived from an EMBL/GenBank/DDBJ whole genome shotgun (WGS) entry which is preliminary data.</text>
</comment>
<dbReference type="EMBL" id="DTLS01000051">
    <property type="protein sequence ID" value="HGZ59956.1"/>
    <property type="molecule type" value="Genomic_DNA"/>
</dbReference>
<accession>A0A7J3SK41</accession>
<name>A0A7J3SK41_9CREN</name>
<sequence length="89" mass="10246">MKRYDLMTTIYNRKPRRLRRGCEESERKAFLPHRDLNASINIPRRAMSSSGWGKREPPEPADEAKGEKPQLNAGSLVLQDGVVHLLWSM</sequence>